<proteinExistence type="predicted"/>
<reference evidence="2 3" key="1">
    <citation type="submission" date="2018-06" db="EMBL/GenBank/DDBJ databases">
        <title>Genomic Encyclopedia of Archaeal and Bacterial Type Strains, Phase II (KMG-II): from individual species to whole genera.</title>
        <authorList>
            <person name="Goeker M."/>
        </authorList>
    </citation>
    <scope>NUCLEOTIDE SEQUENCE [LARGE SCALE GENOMIC DNA]</scope>
    <source>
        <strain evidence="2 3">KACC 16626</strain>
    </source>
</reference>
<organism evidence="2 3">
    <name type="scientific">Ureibacillus chungkukjangi</name>
    <dbReference type="NCBI Taxonomy" id="1202712"/>
    <lineage>
        <taxon>Bacteria</taxon>
        <taxon>Bacillati</taxon>
        <taxon>Bacillota</taxon>
        <taxon>Bacilli</taxon>
        <taxon>Bacillales</taxon>
        <taxon>Caryophanaceae</taxon>
        <taxon>Ureibacillus</taxon>
    </lineage>
</organism>
<feature type="transmembrane region" description="Helical" evidence="1">
    <location>
        <begin position="73"/>
        <end position="93"/>
    </location>
</feature>
<evidence type="ECO:0000313" key="2">
    <source>
        <dbReference type="EMBL" id="PYF05726.1"/>
    </source>
</evidence>
<evidence type="ECO:0000256" key="1">
    <source>
        <dbReference type="SAM" id="Phobius"/>
    </source>
</evidence>
<name>A0A318TLU8_9BACL</name>
<dbReference type="RefSeq" id="WP_107937918.1">
    <property type="nucleotide sequence ID" value="NZ_CP085009.1"/>
</dbReference>
<dbReference type="Proteomes" id="UP000247416">
    <property type="component" value="Unassembled WGS sequence"/>
</dbReference>
<dbReference type="OrthoDB" id="2879970at2"/>
<keyword evidence="3" id="KW-1185">Reference proteome</keyword>
<keyword evidence="1" id="KW-0812">Transmembrane</keyword>
<accession>A0A318TLU8</accession>
<comment type="caution">
    <text evidence="2">The sequence shown here is derived from an EMBL/GenBank/DDBJ whole genome shotgun (WGS) entry which is preliminary data.</text>
</comment>
<protein>
    <submittedName>
        <fullName evidence="2">Uncharacterized protein</fullName>
    </submittedName>
</protein>
<feature type="transmembrane region" description="Helical" evidence="1">
    <location>
        <begin position="27"/>
        <end position="44"/>
    </location>
</feature>
<evidence type="ECO:0000313" key="3">
    <source>
        <dbReference type="Proteomes" id="UP000247416"/>
    </source>
</evidence>
<dbReference type="EMBL" id="QJTJ01000016">
    <property type="protein sequence ID" value="PYF05726.1"/>
    <property type="molecule type" value="Genomic_DNA"/>
</dbReference>
<feature type="transmembrane region" description="Helical" evidence="1">
    <location>
        <begin position="6"/>
        <end position="22"/>
    </location>
</feature>
<keyword evidence="1" id="KW-0472">Membrane</keyword>
<feature type="transmembrane region" description="Helical" evidence="1">
    <location>
        <begin position="50"/>
        <end position="66"/>
    </location>
</feature>
<dbReference type="AlphaFoldDB" id="A0A318TLU8"/>
<sequence>MGLLFWPFMIASIVLSFISLVMKKPMFLVISSLLIIPLSLYLAASPRFEWWGLIFPFFYLGAALSLRKNIRWLSALLIAPNIILIGWIGYAVINQ</sequence>
<keyword evidence="1" id="KW-1133">Transmembrane helix</keyword>
<gene>
    <name evidence="2" type="ORF">BJ095_11675</name>
</gene>